<keyword evidence="1" id="KW-0812">Transmembrane</keyword>
<sequence>MENFIRVKWRTCAVLFTVSGINLFVSHVTGNKSCTNNIDIPSNTEYNTSIGHPLALRCPVHFCHGEAPNVTWCKFEGYICQTIDTDSRISFEWTELTQLYGIYLLHFISVNENDNSYYQCSVNHQNPKSEGKMLKVNILSRPHDDNSSGDRGNVSKSWMTYVFIGLRFLLVIVTYSLLFVYIRRLKENHRVQQKTAVKNRVRYITAQKSSHKKRPAKVCVGAVPHRNIEDDPPTESFEMICEDSASCDDECTSSHSMQEQHCV</sequence>
<dbReference type="GO" id="GO:0038023">
    <property type="term" value="F:signaling receptor activity"/>
    <property type="evidence" value="ECO:0007669"/>
    <property type="project" value="InterPro"/>
</dbReference>
<feature type="transmembrane region" description="Helical" evidence="1">
    <location>
        <begin position="158"/>
        <end position="182"/>
    </location>
</feature>
<dbReference type="InterPro" id="IPR003006">
    <property type="entry name" value="Ig/MHC_CS"/>
</dbReference>
<dbReference type="Gene3D" id="2.60.40.10">
    <property type="entry name" value="Immunoglobulins"/>
    <property type="match status" value="1"/>
</dbReference>
<dbReference type="PROSITE" id="PS00290">
    <property type="entry name" value="IG_MHC"/>
    <property type="match status" value="1"/>
</dbReference>
<dbReference type="PROSITE" id="PS50835">
    <property type="entry name" value="IG_LIKE"/>
    <property type="match status" value="1"/>
</dbReference>
<dbReference type="GO" id="GO:0005886">
    <property type="term" value="C:plasma membrane"/>
    <property type="evidence" value="ECO:0007669"/>
    <property type="project" value="InterPro"/>
</dbReference>
<dbReference type="PANTHER" id="PTHR37996:SF1">
    <property type="entry name" value="B- AND T-LYMPHOCYTE ATTENUATOR"/>
    <property type="match status" value="1"/>
</dbReference>
<evidence type="ECO:0000256" key="1">
    <source>
        <dbReference type="SAM" id="Phobius"/>
    </source>
</evidence>
<dbReference type="InterPro" id="IPR013783">
    <property type="entry name" value="Ig-like_fold"/>
</dbReference>
<dbReference type="EMBL" id="OW240912">
    <property type="protein sequence ID" value="CAH2219045.1"/>
    <property type="molecule type" value="Genomic_DNA"/>
</dbReference>
<protein>
    <submittedName>
        <fullName evidence="3">B- and T-lymphocyte attenuator</fullName>
    </submittedName>
</protein>
<evidence type="ECO:0000313" key="4">
    <source>
        <dbReference type="Proteomes" id="UP001295444"/>
    </source>
</evidence>
<dbReference type="GO" id="GO:0002768">
    <property type="term" value="P:immune response-regulating cell surface receptor signaling pathway"/>
    <property type="evidence" value="ECO:0007669"/>
    <property type="project" value="InterPro"/>
</dbReference>
<reference evidence="3" key="1">
    <citation type="submission" date="2022-03" db="EMBL/GenBank/DDBJ databases">
        <authorList>
            <person name="Alioto T."/>
            <person name="Alioto T."/>
            <person name="Gomez Garrido J."/>
        </authorList>
    </citation>
    <scope>NUCLEOTIDE SEQUENCE</scope>
</reference>
<evidence type="ECO:0000259" key="2">
    <source>
        <dbReference type="PROSITE" id="PS50835"/>
    </source>
</evidence>
<organism evidence="3 4">
    <name type="scientific">Pelobates cultripes</name>
    <name type="common">Western spadefoot toad</name>
    <dbReference type="NCBI Taxonomy" id="61616"/>
    <lineage>
        <taxon>Eukaryota</taxon>
        <taxon>Metazoa</taxon>
        <taxon>Chordata</taxon>
        <taxon>Craniata</taxon>
        <taxon>Vertebrata</taxon>
        <taxon>Euteleostomi</taxon>
        <taxon>Amphibia</taxon>
        <taxon>Batrachia</taxon>
        <taxon>Anura</taxon>
        <taxon>Pelobatoidea</taxon>
        <taxon>Pelobatidae</taxon>
        <taxon>Pelobates</taxon>
    </lineage>
</organism>
<gene>
    <name evidence="3" type="ORF">PECUL_23A050169</name>
</gene>
<feature type="domain" description="Ig-like" evidence="2">
    <location>
        <begin position="41"/>
        <end position="137"/>
    </location>
</feature>
<keyword evidence="1" id="KW-1133">Transmembrane helix</keyword>
<name>A0AAD1QXE6_PELCU</name>
<dbReference type="AlphaFoldDB" id="A0AAD1QXE6"/>
<dbReference type="SUPFAM" id="SSF48726">
    <property type="entry name" value="Immunoglobulin"/>
    <property type="match status" value="1"/>
</dbReference>
<dbReference type="InterPro" id="IPR007110">
    <property type="entry name" value="Ig-like_dom"/>
</dbReference>
<dbReference type="Proteomes" id="UP001295444">
    <property type="component" value="Chromosome 01"/>
</dbReference>
<accession>A0AAD1QXE6</accession>
<dbReference type="InterPro" id="IPR036179">
    <property type="entry name" value="Ig-like_dom_sf"/>
</dbReference>
<dbReference type="InterPro" id="IPR039257">
    <property type="entry name" value="BTLA"/>
</dbReference>
<dbReference type="PANTHER" id="PTHR37996">
    <property type="entry name" value="B- AND T-LYMPHOCYTE ATTENUATOR"/>
    <property type="match status" value="1"/>
</dbReference>
<evidence type="ECO:0000313" key="3">
    <source>
        <dbReference type="EMBL" id="CAH2219045.1"/>
    </source>
</evidence>
<proteinExistence type="predicted"/>
<keyword evidence="4" id="KW-1185">Reference proteome</keyword>
<keyword evidence="1" id="KW-0472">Membrane</keyword>